<dbReference type="Pfam" id="PF01544">
    <property type="entry name" value="CorA"/>
    <property type="match status" value="1"/>
</dbReference>
<feature type="transmembrane region" description="Helical" evidence="1">
    <location>
        <begin position="504"/>
        <end position="527"/>
    </location>
</feature>
<sequence>MSEPNNAQHDELERRLLEKIEKSGDDLEVQTFLRDYARFKKQRGGKFLQSIVGYHVSQPRSTSESPVKSFESVAGYHESESPFLPFEETVSFSDQLESLRSALHDGTTGCARFLVLVSGTLDGAQSKMYPWSAKIFATVKQLQRKYTAPMLAILYLIDQKWDLSEVTVKGCKRAIEREKERLSLVRPSQPLGRAPFRIGDKKETILKLTWLELVPKYYGHISTYIWMPDAEPPECINARISIQGIDEADERGCRNVLLLLTTSENSNSLISRYREQVHNQLPDSSPPLSNAKGEILSTIHKIYMMLITDTQAFIEGAVEQINGFKYSGRHSPHDTMIHYLYHLEDCCRESLSGLEDASLHASSLIQEISEWVASEHFQLKPVLEPWKETLKDLKFFQEKLEQAIKDLVDTRKMFKIYEQLTLRNGLLAGLLTLLAAIYIPFAFMAGLFGMNLRSPLWGPVIPTSTSSASLPSAIPNSTSSVALSQDQIIAEVASSGPYLWDFKLFWIIGGVMALATILLPVIGGPIFRWTVKTFHRNRIYLRPLAALLLLGAYAALDYYIPSTPYWYLFGFSFGFVAIYTLIRASYTGKDQLLWCAYSVIFAASFTMDEIVGPLGNVGLCGYMSLTYLILVYLRPEVKQFVGHRLAQLPQKEKVMKRLPTTLCEWLDKLRALISDRRAQKVMAIIIYYGLAVLLYFYLSKIGSLCFFCIPHFVFSTNRVIRSFFDISREPQDVPSTNRGFRRLLGIPQEPQDVPSISRVIRCAGTREFLPHWLIYAVIFWLSFTVTFKFPVYALTSFLPMAYLFSFWVFLDHKPFYNRQKQHLGRFFFCTGAKRERWQSKYRCPIERIEVQRLSNRQIFGA</sequence>
<comment type="caution">
    <text evidence="2">The sequence shown here is derived from an EMBL/GenBank/DDBJ whole genome shotgun (WGS) entry which is preliminary data.</text>
</comment>
<feature type="transmembrane region" description="Helical" evidence="1">
    <location>
        <begin position="613"/>
        <end position="633"/>
    </location>
</feature>
<dbReference type="Proteomes" id="UP001166286">
    <property type="component" value="Unassembled WGS sequence"/>
</dbReference>
<evidence type="ECO:0000313" key="2">
    <source>
        <dbReference type="EMBL" id="KAK0510743.1"/>
    </source>
</evidence>
<protein>
    <submittedName>
        <fullName evidence="2">Uncharacterized protein</fullName>
    </submittedName>
</protein>
<gene>
    <name evidence="2" type="ORF">JMJ35_007175</name>
</gene>
<feature type="transmembrane region" description="Helical" evidence="1">
    <location>
        <begin position="425"/>
        <end position="448"/>
    </location>
</feature>
<dbReference type="InterPro" id="IPR002523">
    <property type="entry name" value="MgTranspt_CorA/ZnTranspt_ZntB"/>
</dbReference>
<feature type="transmembrane region" description="Helical" evidence="1">
    <location>
        <begin position="791"/>
        <end position="810"/>
    </location>
</feature>
<dbReference type="EMBL" id="JAFEKC020000015">
    <property type="protein sequence ID" value="KAK0510743.1"/>
    <property type="molecule type" value="Genomic_DNA"/>
</dbReference>
<name>A0AA39QZT6_9LECA</name>
<feature type="transmembrane region" description="Helical" evidence="1">
    <location>
        <begin position="539"/>
        <end position="559"/>
    </location>
</feature>
<reference evidence="2" key="1">
    <citation type="submission" date="2023-03" db="EMBL/GenBank/DDBJ databases">
        <title>Complete genome of Cladonia borealis.</title>
        <authorList>
            <person name="Park H."/>
        </authorList>
    </citation>
    <scope>NUCLEOTIDE SEQUENCE</scope>
    <source>
        <strain evidence="2">ANT050790</strain>
    </source>
</reference>
<dbReference type="Gene3D" id="1.20.58.340">
    <property type="entry name" value="Magnesium transport protein CorA, transmembrane region"/>
    <property type="match status" value="1"/>
</dbReference>
<keyword evidence="1" id="KW-0472">Membrane</keyword>
<organism evidence="2 3">
    <name type="scientific">Cladonia borealis</name>
    <dbReference type="NCBI Taxonomy" id="184061"/>
    <lineage>
        <taxon>Eukaryota</taxon>
        <taxon>Fungi</taxon>
        <taxon>Dikarya</taxon>
        <taxon>Ascomycota</taxon>
        <taxon>Pezizomycotina</taxon>
        <taxon>Lecanoromycetes</taxon>
        <taxon>OSLEUM clade</taxon>
        <taxon>Lecanoromycetidae</taxon>
        <taxon>Lecanorales</taxon>
        <taxon>Lecanorineae</taxon>
        <taxon>Cladoniaceae</taxon>
        <taxon>Cladonia</taxon>
    </lineage>
</organism>
<evidence type="ECO:0000313" key="3">
    <source>
        <dbReference type="Proteomes" id="UP001166286"/>
    </source>
</evidence>
<feature type="transmembrane region" description="Helical" evidence="1">
    <location>
        <begin position="678"/>
        <end position="695"/>
    </location>
</feature>
<feature type="transmembrane region" description="Helical" evidence="1">
    <location>
        <begin position="565"/>
        <end position="582"/>
    </location>
</feature>
<keyword evidence="3" id="KW-1185">Reference proteome</keyword>
<feature type="transmembrane region" description="Helical" evidence="1">
    <location>
        <begin position="768"/>
        <end position="785"/>
    </location>
</feature>
<dbReference type="AlphaFoldDB" id="A0AA39QZT6"/>
<keyword evidence="1" id="KW-0812">Transmembrane</keyword>
<proteinExistence type="predicted"/>
<accession>A0AA39QZT6</accession>
<keyword evidence="1" id="KW-1133">Transmembrane helix</keyword>
<evidence type="ECO:0000256" key="1">
    <source>
        <dbReference type="SAM" id="Phobius"/>
    </source>
</evidence>